<dbReference type="SUPFAM" id="SSF63446">
    <property type="entry name" value="Type I dockerin domain"/>
    <property type="match status" value="1"/>
</dbReference>
<evidence type="ECO:0000259" key="2">
    <source>
        <dbReference type="PROSITE" id="PS50835"/>
    </source>
</evidence>
<organism evidence="3 4">
    <name type="scientific">Cohnella zeiphila</name>
    <dbReference type="NCBI Taxonomy" id="2761120"/>
    <lineage>
        <taxon>Bacteria</taxon>
        <taxon>Bacillati</taxon>
        <taxon>Bacillota</taxon>
        <taxon>Bacilli</taxon>
        <taxon>Bacillales</taxon>
        <taxon>Paenibacillaceae</taxon>
        <taxon>Cohnella</taxon>
    </lineage>
</organism>
<dbReference type="SUPFAM" id="SSF51445">
    <property type="entry name" value="(Trans)glycosidases"/>
    <property type="match status" value="1"/>
</dbReference>
<dbReference type="SMART" id="SM00409">
    <property type="entry name" value="IG"/>
    <property type="match status" value="1"/>
</dbReference>
<dbReference type="InterPro" id="IPR036179">
    <property type="entry name" value="Ig-like_dom_sf"/>
</dbReference>
<dbReference type="InterPro" id="IPR008965">
    <property type="entry name" value="CBM2/CBM3_carb-bd_dom_sf"/>
</dbReference>
<dbReference type="InterPro" id="IPR033452">
    <property type="entry name" value="GH30_C"/>
</dbReference>
<protein>
    <recommendedName>
        <fullName evidence="2">Ig-like domain-containing protein</fullName>
    </recommendedName>
</protein>
<dbReference type="Proteomes" id="UP000564644">
    <property type="component" value="Unassembled WGS sequence"/>
</dbReference>
<keyword evidence="1" id="KW-0732">Signal</keyword>
<dbReference type="PANTHER" id="PTHR42767">
    <property type="entry name" value="ENDO-BETA-1,6-GALACTANASE"/>
    <property type="match status" value="1"/>
</dbReference>
<dbReference type="Gene3D" id="2.60.40.680">
    <property type="match status" value="2"/>
</dbReference>
<dbReference type="InterPro" id="IPR003599">
    <property type="entry name" value="Ig_sub"/>
</dbReference>
<feature type="signal peptide" evidence="1">
    <location>
        <begin position="1"/>
        <end position="24"/>
    </location>
</feature>
<dbReference type="InterPro" id="IPR017853">
    <property type="entry name" value="GH"/>
</dbReference>
<reference evidence="3 4" key="1">
    <citation type="submission" date="2020-08" db="EMBL/GenBank/DDBJ databases">
        <title>Cohnella phylogeny.</title>
        <authorList>
            <person name="Dunlap C."/>
        </authorList>
    </citation>
    <scope>NUCLEOTIDE SEQUENCE [LARGE SCALE GENOMIC DNA]</scope>
    <source>
        <strain evidence="3 4">CBP 2801</strain>
    </source>
</reference>
<dbReference type="InterPro" id="IPR013098">
    <property type="entry name" value="Ig_I-set"/>
</dbReference>
<dbReference type="Pfam" id="PF06452">
    <property type="entry name" value="CBM9_1"/>
    <property type="match status" value="1"/>
</dbReference>
<evidence type="ECO:0000313" key="3">
    <source>
        <dbReference type="EMBL" id="MBB6731369.1"/>
    </source>
</evidence>
<evidence type="ECO:0000256" key="1">
    <source>
        <dbReference type="SAM" id="SignalP"/>
    </source>
</evidence>
<dbReference type="Gene3D" id="2.60.40.1190">
    <property type="match status" value="1"/>
</dbReference>
<dbReference type="Pfam" id="PF00963">
    <property type="entry name" value="Cohesin"/>
    <property type="match status" value="2"/>
</dbReference>
<dbReference type="Pfam" id="PF07679">
    <property type="entry name" value="I-set"/>
    <property type="match status" value="1"/>
</dbReference>
<dbReference type="SUPFAM" id="SSF49344">
    <property type="entry name" value="CBD9-like"/>
    <property type="match status" value="1"/>
</dbReference>
<dbReference type="Gene3D" id="3.20.20.80">
    <property type="entry name" value="Glycosidases"/>
    <property type="match status" value="1"/>
</dbReference>
<dbReference type="PROSITE" id="PS50835">
    <property type="entry name" value="IG_LIKE"/>
    <property type="match status" value="1"/>
</dbReference>
<evidence type="ECO:0000313" key="4">
    <source>
        <dbReference type="Proteomes" id="UP000564644"/>
    </source>
</evidence>
<dbReference type="InterPro" id="IPR036439">
    <property type="entry name" value="Dockerin_dom_sf"/>
</dbReference>
<feature type="domain" description="Ig-like" evidence="2">
    <location>
        <begin position="492"/>
        <end position="572"/>
    </location>
</feature>
<dbReference type="Gene3D" id="2.60.40.10">
    <property type="entry name" value="Immunoglobulins"/>
    <property type="match status" value="1"/>
</dbReference>
<dbReference type="RefSeq" id="WP_185129039.1">
    <property type="nucleotide sequence ID" value="NZ_JACJVO010000011.1"/>
</dbReference>
<dbReference type="PANTHER" id="PTHR42767:SF1">
    <property type="entry name" value="ENDO-BETA-1,6-GALACTANASE-LIKE DOMAIN-CONTAINING PROTEIN"/>
    <property type="match status" value="1"/>
</dbReference>
<dbReference type="InterPro" id="IPR010502">
    <property type="entry name" value="Carb-bd_dom_fam9"/>
</dbReference>
<feature type="chain" id="PRO_5038604755" description="Ig-like domain-containing protein" evidence="1">
    <location>
        <begin position="25"/>
        <end position="1102"/>
    </location>
</feature>
<keyword evidence="4" id="KW-1185">Reference proteome</keyword>
<dbReference type="GO" id="GO:0000272">
    <property type="term" value="P:polysaccharide catabolic process"/>
    <property type="evidence" value="ECO:0007669"/>
    <property type="project" value="InterPro"/>
</dbReference>
<dbReference type="InterPro" id="IPR007110">
    <property type="entry name" value="Ig-like_dom"/>
</dbReference>
<dbReference type="InterPro" id="IPR002102">
    <property type="entry name" value="Cohesin_dom"/>
</dbReference>
<dbReference type="InterPro" id="IPR039743">
    <property type="entry name" value="6GAL/EXGAL"/>
</dbReference>
<dbReference type="Gene3D" id="1.10.1330.10">
    <property type="entry name" value="Dockerin domain"/>
    <property type="match status" value="1"/>
</dbReference>
<dbReference type="CDD" id="cd08547">
    <property type="entry name" value="Type_II_cohesin"/>
    <property type="match status" value="2"/>
</dbReference>
<proteinExistence type="predicted"/>
<accession>A0A7X0SM56</accession>
<dbReference type="SUPFAM" id="SSF48726">
    <property type="entry name" value="Immunoglobulin"/>
    <property type="match status" value="1"/>
</dbReference>
<dbReference type="GO" id="GO:0030246">
    <property type="term" value="F:carbohydrate binding"/>
    <property type="evidence" value="ECO:0007669"/>
    <property type="project" value="InterPro"/>
</dbReference>
<dbReference type="EMBL" id="JACJVO010000011">
    <property type="protein sequence ID" value="MBB6731369.1"/>
    <property type="molecule type" value="Genomic_DNA"/>
</dbReference>
<dbReference type="Pfam" id="PF17189">
    <property type="entry name" value="Glyco_hydro_30C"/>
    <property type="match status" value="1"/>
</dbReference>
<dbReference type="InterPro" id="IPR013783">
    <property type="entry name" value="Ig-like_fold"/>
</dbReference>
<dbReference type="InterPro" id="IPR013780">
    <property type="entry name" value="Glyco_hydro_b"/>
</dbReference>
<dbReference type="CDD" id="cd09619">
    <property type="entry name" value="CBM9_like_4"/>
    <property type="match status" value="1"/>
</dbReference>
<dbReference type="SUPFAM" id="SSF49384">
    <property type="entry name" value="Carbohydrate-binding domain"/>
    <property type="match status" value="2"/>
</dbReference>
<dbReference type="AlphaFoldDB" id="A0A7X0SM56"/>
<dbReference type="Gene3D" id="2.60.40.1180">
    <property type="entry name" value="Golgi alpha-mannosidase II"/>
    <property type="match status" value="1"/>
</dbReference>
<sequence>MRRIVSRIVSCAALASLLVGAGLAAPANIFADEVAPQPGSAIVTVDKSMQYQRIEGFGGFGGNKPGWEAGPYYNDDFLNLLVDDLGLTIVRDEVVSNFEQEKGDWNIDGSLPATSCQSQTSPLSVRIDYLKALKQKADAAGQPLKIIASVWSPPYWMKYVKCIFGQDVNWNKLIMSEIPSAENPNDYKEEYAQWLIQYVKVMKEQAGVDIYAISVANEPAFGEPYQSAVYTTDELARVIKYVGERFKQEGLQTKIFGPEDVQTTDRILSYMNAIGSDEGTRQQTDFFAVHGYGPDGASAPNANIDNWTRLNDAANTYNKELWMTETSGYSPDWSGAMALAKSITLALKHGKVSAWVYWSLADHENSEFNLISDDGPNPNYYASKQFYKYIRPGAVGVDSNSSDPELLSTSFVHRENQTLTTVLVNTGSADKTVTLQVTGGSEPASYQMIRSSQTEQAIEAGTVRAGQSFTVPAQSIVTLIGTTAAEDDPVPPAIRTQPVGVAAGEGGTAQFSVDAVGTPDLSFQWQRNGQDLPGETGRKLFVKSVSEQTAGTYAVKVSSPYGSVTSDPAVLSLSGFDGIPIARTAQAPAIDGTPDPAWDNAEAVPLAKNVIGQPSSPDEFSGTVKAMWDADRLYYLYQIKDSTSDNPNDTTEAFLDLDNSKSQAYGADDFQFAFRRDNGAVNETKHNAVNGIEYKAADTADGYTIEASIPWSTLGFSPEEGTIIGADAASDDDLGGGNRYKIAFNTTNNDIWLNPSYMGVAKLLGGSTQPAADTKLTVDRSTVYADAGASMDVTVGAKDAADLYGFDVTLQYDKDKFDLVDVSTSPDFGTGDEVYFASQPVDGGVRLVGTLLGADAGKTGDLALAEVHLKAKMNGPVNAAVASGAEWSDSGANVHPFAWSGAALTNVTLQSSASGTLLDVGQTADLELGAANAADLYGFDATLTYDADQFEFIGASVSDEFAGPDGSVIFDSNPSAGKVRLIGTLKGDVAGRTADQLPLAHVQLKAKTRGKAEVSVASGATWTNSDSALLPFQQTASLQLIAADGDVAPPAGFGINDLAAVAKAFGLSSGSAGYWDRLDMNLDGSIDIVDIAYVANHLLNRL</sequence>
<dbReference type="GO" id="GO:0004553">
    <property type="term" value="F:hydrolase activity, hydrolyzing O-glycosyl compounds"/>
    <property type="evidence" value="ECO:0007669"/>
    <property type="project" value="InterPro"/>
</dbReference>
<name>A0A7X0SM56_9BACL</name>
<comment type="caution">
    <text evidence="3">The sequence shown here is derived from an EMBL/GenBank/DDBJ whole genome shotgun (WGS) entry which is preliminary data.</text>
</comment>
<gene>
    <name evidence="3" type="ORF">H7C18_10675</name>
</gene>